<reference evidence="1 2" key="1">
    <citation type="submission" date="2019-04" db="EMBL/GenBank/DDBJ databases">
        <authorList>
            <person name="Feng G."/>
            <person name="Zhang J."/>
            <person name="Zhu H."/>
        </authorList>
    </citation>
    <scope>NUCLEOTIDE SEQUENCE [LARGE SCALE GENOMIC DNA]</scope>
    <source>
        <strain evidence="1 2">92R-1</strain>
    </source>
</reference>
<organism evidence="1 2">
    <name type="scientific">Hymenobacter fodinae</name>
    <dbReference type="NCBI Taxonomy" id="2510796"/>
    <lineage>
        <taxon>Bacteria</taxon>
        <taxon>Pseudomonadati</taxon>
        <taxon>Bacteroidota</taxon>
        <taxon>Cytophagia</taxon>
        <taxon>Cytophagales</taxon>
        <taxon>Hymenobacteraceae</taxon>
        <taxon>Hymenobacter</taxon>
    </lineage>
</organism>
<name>A0A4Z0P201_9BACT</name>
<dbReference type="EMBL" id="SRLA01000004">
    <property type="protein sequence ID" value="TGE05452.1"/>
    <property type="molecule type" value="Genomic_DNA"/>
</dbReference>
<gene>
    <name evidence="1" type="ORF">EU556_19305</name>
</gene>
<protein>
    <submittedName>
        <fullName evidence="1">Uncharacterized protein</fullName>
    </submittedName>
</protein>
<sequence>MPKIDWDNLLLLSEWADALMQLLAAAEDAIKSKNATQRQQANDMLKLYIKKSPIDAGPLDTIAAAAIIDVDIAVIEEALFRIGQRKDELQKQIQLIQGVTKQASSSAKELRLDGLKKAVDSTKTALEGLKAVNDDLSKSDSKLTKKLDKIVADLNSLEEE</sequence>
<dbReference type="AlphaFoldDB" id="A0A4Z0P201"/>
<keyword evidence="2" id="KW-1185">Reference proteome</keyword>
<evidence type="ECO:0000313" key="1">
    <source>
        <dbReference type="EMBL" id="TGE05452.1"/>
    </source>
</evidence>
<dbReference type="Proteomes" id="UP000298337">
    <property type="component" value="Unassembled WGS sequence"/>
</dbReference>
<comment type="caution">
    <text evidence="1">The sequence shown here is derived from an EMBL/GenBank/DDBJ whole genome shotgun (WGS) entry which is preliminary data.</text>
</comment>
<proteinExistence type="predicted"/>
<accession>A0A4Z0P201</accession>
<dbReference type="RefSeq" id="WP_135435766.1">
    <property type="nucleotide sequence ID" value="NZ_SRLA01000004.1"/>
</dbReference>
<evidence type="ECO:0000313" key="2">
    <source>
        <dbReference type="Proteomes" id="UP000298337"/>
    </source>
</evidence>